<dbReference type="InterPro" id="IPR047859">
    <property type="entry name" value="Ribosomal_bL17_CS"/>
</dbReference>
<comment type="similarity">
    <text evidence="1 4">Belongs to the bacterial ribosomal protein bL17 family.</text>
</comment>
<keyword evidence="7" id="KW-1185">Reference proteome</keyword>
<keyword evidence="2 4" id="KW-0689">Ribosomal protein</keyword>
<evidence type="ECO:0000313" key="7">
    <source>
        <dbReference type="Proteomes" id="UP001497392"/>
    </source>
</evidence>
<dbReference type="Proteomes" id="UP001497392">
    <property type="component" value="Unassembled WGS sequence"/>
</dbReference>
<evidence type="ECO:0000256" key="5">
    <source>
        <dbReference type="SAM" id="MobiDB-lite"/>
    </source>
</evidence>
<reference evidence="6 7" key="1">
    <citation type="submission" date="2024-06" db="EMBL/GenBank/DDBJ databases">
        <authorList>
            <person name="Kraege A."/>
            <person name="Thomma B."/>
        </authorList>
    </citation>
    <scope>NUCLEOTIDE SEQUENCE [LARGE SCALE GENOMIC DNA]</scope>
</reference>
<comment type="caution">
    <text evidence="6">The sequence shown here is derived from an EMBL/GenBank/DDBJ whole genome shotgun (WGS) entry which is preliminary data.</text>
</comment>
<proteinExistence type="inferred from homology"/>
<organism evidence="6 7">
    <name type="scientific">Coccomyxa viridis</name>
    <dbReference type="NCBI Taxonomy" id="1274662"/>
    <lineage>
        <taxon>Eukaryota</taxon>
        <taxon>Viridiplantae</taxon>
        <taxon>Chlorophyta</taxon>
        <taxon>core chlorophytes</taxon>
        <taxon>Trebouxiophyceae</taxon>
        <taxon>Trebouxiophyceae incertae sedis</taxon>
        <taxon>Coccomyxaceae</taxon>
        <taxon>Coccomyxa</taxon>
    </lineage>
</organism>
<protein>
    <submittedName>
        <fullName evidence="6">G1520 protein</fullName>
    </submittedName>
</protein>
<evidence type="ECO:0000256" key="2">
    <source>
        <dbReference type="ARBA" id="ARBA00022980"/>
    </source>
</evidence>
<dbReference type="NCBIfam" id="TIGR00059">
    <property type="entry name" value="L17"/>
    <property type="match status" value="1"/>
</dbReference>
<sequence>MKHRVVGRKLGREPAHRWAMLRTMVSQLILHERIETTVPRAKELRKVADRMVTLGKEGTLDARRRAAAVVRGHEVLQKLFSKMADRYRDREGGYTRILRTRQRNNDAADMAYIEYVDRDGELRPARMPPGRVDSLLPPSAQLMQQAQQ</sequence>
<evidence type="ECO:0000313" key="6">
    <source>
        <dbReference type="EMBL" id="CAL5219642.1"/>
    </source>
</evidence>
<evidence type="ECO:0000256" key="1">
    <source>
        <dbReference type="ARBA" id="ARBA00008777"/>
    </source>
</evidence>
<gene>
    <name evidence="6" type="primary">g1520</name>
    <name evidence="6" type="ORF">VP750_LOCUS1301</name>
</gene>
<feature type="region of interest" description="Disordered" evidence="5">
    <location>
        <begin position="122"/>
        <end position="148"/>
    </location>
</feature>
<dbReference type="SUPFAM" id="SSF64263">
    <property type="entry name" value="Prokaryotic ribosomal protein L17"/>
    <property type="match status" value="1"/>
</dbReference>
<evidence type="ECO:0000256" key="4">
    <source>
        <dbReference type="RuleBase" id="RU000660"/>
    </source>
</evidence>
<dbReference type="Pfam" id="PF01196">
    <property type="entry name" value="Ribosomal_L17"/>
    <property type="match status" value="1"/>
</dbReference>
<dbReference type="Gene3D" id="3.90.1030.10">
    <property type="entry name" value="Ribosomal protein L17"/>
    <property type="match status" value="1"/>
</dbReference>
<dbReference type="HAMAP" id="MF_01368">
    <property type="entry name" value="Ribosomal_bL17"/>
    <property type="match status" value="1"/>
</dbReference>
<keyword evidence="3 4" id="KW-0687">Ribonucleoprotein</keyword>
<dbReference type="PANTHER" id="PTHR14413">
    <property type="entry name" value="RIBOSOMAL PROTEIN L17"/>
    <property type="match status" value="1"/>
</dbReference>
<dbReference type="EMBL" id="CAXHTA020000002">
    <property type="protein sequence ID" value="CAL5219642.1"/>
    <property type="molecule type" value="Genomic_DNA"/>
</dbReference>
<name>A0ABP1FQ17_9CHLO</name>
<evidence type="ECO:0000256" key="3">
    <source>
        <dbReference type="ARBA" id="ARBA00023274"/>
    </source>
</evidence>
<dbReference type="PROSITE" id="PS01167">
    <property type="entry name" value="RIBOSOMAL_L17"/>
    <property type="match status" value="1"/>
</dbReference>
<dbReference type="PANTHER" id="PTHR14413:SF16">
    <property type="entry name" value="LARGE RIBOSOMAL SUBUNIT PROTEIN BL17M"/>
    <property type="match status" value="1"/>
</dbReference>
<dbReference type="InterPro" id="IPR036373">
    <property type="entry name" value="Ribosomal_bL17_sf"/>
</dbReference>
<accession>A0ABP1FQ17</accession>
<dbReference type="InterPro" id="IPR000456">
    <property type="entry name" value="Ribosomal_bL17"/>
</dbReference>